<organism evidence="1 2">
    <name type="scientific">Elysia crispata</name>
    <name type="common">lettuce slug</name>
    <dbReference type="NCBI Taxonomy" id="231223"/>
    <lineage>
        <taxon>Eukaryota</taxon>
        <taxon>Metazoa</taxon>
        <taxon>Spiralia</taxon>
        <taxon>Lophotrochozoa</taxon>
        <taxon>Mollusca</taxon>
        <taxon>Gastropoda</taxon>
        <taxon>Heterobranchia</taxon>
        <taxon>Euthyneura</taxon>
        <taxon>Panpulmonata</taxon>
        <taxon>Sacoglossa</taxon>
        <taxon>Placobranchoidea</taxon>
        <taxon>Plakobranchidae</taxon>
        <taxon>Elysia</taxon>
    </lineage>
</organism>
<gene>
    <name evidence="1" type="ORF">RRG08_011953</name>
</gene>
<evidence type="ECO:0000313" key="2">
    <source>
        <dbReference type="Proteomes" id="UP001283361"/>
    </source>
</evidence>
<dbReference type="EMBL" id="JAWDGP010003842">
    <property type="protein sequence ID" value="KAK3770458.1"/>
    <property type="molecule type" value="Genomic_DNA"/>
</dbReference>
<name>A0AAE1DIA3_9GAST</name>
<protein>
    <submittedName>
        <fullName evidence="1">Uncharacterized protein</fullName>
    </submittedName>
</protein>
<reference evidence="1" key="1">
    <citation type="journal article" date="2023" name="G3 (Bethesda)">
        <title>A reference genome for the long-term kleptoplast-retaining sea slug Elysia crispata morphotype clarki.</title>
        <authorList>
            <person name="Eastman K.E."/>
            <person name="Pendleton A.L."/>
            <person name="Shaikh M.A."/>
            <person name="Suttiyut T."/>
            <person name="Ogas R."/>
            <person name="Tomko P."/>
            <person name="Gavelis G."/>
            <person name="Widhalm J.R."/>
            <person name="Wisecaver J.H."/>
        </authorList>
    </citation>
    <scope>NUCLEOTIDE SEQUENCE</scope>
    <source>
        <strain evidence="1">ECLA1</strain>
    </source>
</reference>
<dbReference type="AlphaFoldDB" id="A0AAE1DIA3"/>
<sequence length="103" mass="11134">MYTRVISSPLPIFFGESTSRTLQSNRKFTVIVNNDSLNHTVDGDVKPGATASDVAESGSKPGLALDRELKLKIFVDARSVGPIFDLKNVLIHADGSKTESLDD</sequence>
<dbReference type="Proteomes" id="UP001283361">
    <property type="component" value="Unassembled WGS sequence"/>
</dbReference>
<proteinExistence type="predicted"/>
<keyword evidence="2" id="KW-1185">Reference proteome</keyword>
<evidence type="ECO:0000313" key="1">
    <source>
        <dbReference type="EMBL" id="KAK3770458.1"/>
    </source>
</evidence>
<accession>A0AAE1DIA3</accession>
<comment type="caution">
    <text evidence="1">The sequence shown here is derived from an EMBL/GenBank/DDBJ whole genome shotgun (WGS) entry which is preliminary data.</text>
</comment>